<dbReference type="CDD" id="cd00054">
    <property type="entry name" value="EGF_CA"/>
    <property type="match status" value="1"/>
</dbReference>
<dbReference type="EMBL" id="CM009752">
    <property type="protein sequence ID" value="PUZ62003.1"/>
    <property type="molecule type" value="Genomic_DNA"/>
</dbReference>
<protein>
    <recommendedName>
        <fullName evidence="4">Protein kinase domain-containing protein</fullName>
    </recommendedName>
</protein>
<evidence type="ECO:0000256" key="2">
    <source>
        <dbReference type="ARBA" id="ARBA00022840"/>
    </source>
</evidence>
<keyword evidence="6" id="KW-1185">Reference proteome</keyword>
<dbReference type="PROSITE" id="PS00108">
    <property type="entry name" value="PROTEIN_KINASE_ST"/>
    <property type="match status" value="1"/>
</dbReference>
<dbReference type="PANTHER" id="PTHR27005">
    <property type="entry name" value="WALL-ASSOCIATED RECEPTOR KINASE-LIKE 21"/>
    <property type="match status" value="1"/>
</dbReference>
<dbReference type="Proteomes" id="UP000244336">
    <property type="component" value="Chromosome 4"/>
</dbReference>
<dbReference type="SMART" id="SM00220">
    <property type="entry name" value="S_TKc"/>
    <property type="match status" value="1"/>
</dbReference>
<dbReference type="InterPro" id="IPR001245">
    <property type="entry name" value="Ser-Thr/Tyr_kinase_cat_dom"/>
</dbReference>
<evidence type="ECO:0000256" key="1">
    <source>
        <dbReference type="ARBA" id="ARBA00022741"/>
    </source>
</evidence>
<keyword evidence="1" id="KW-0547">Nucleotide-binding</keyword>
<dbReference type="PROSITE" id="PS50011">
    <property type="entry name" value="PROTEIN_KINASE_DOM"/>
    <property type="match status" value="1"/>
</dbReference>
<accession>A0A2T7E2D6</accession>
<dbReference type="Pfam" id="PF07714">
    <property type="entry name" value="PK_Tyr_Ser-Thr"/>
    <property type="match status" value="1"/>
</dbReference>
<evidence type="ECO:0000256" key="3">
    <source>
        <dbReference type="ARBA" id="ARBA00023157"/>
    </source>
</evidence>
<gene>
    <name evidence="5" type="ORF">GQ55_4G323800</name>
</gene>
<organism evidence="5 6">
    <name type="scientific">Panicum hallii var. hallii</name>
    <dbReference type="NCBI Taxonomy" id="1504633"/>
    <lineage>
        <taxon>Eukaryota</taxon>
        <taxon>Viridiplantae</taxon>
        <taxon>Streptophyta</taxon>
        <taxon>Embryophyta</taxon>
        <taxon>Tracheophyta</taxon>
        <taxon>Spermatophyta</taxon>
        <taxon>Magnoliopsida</taxon>
        <taxon>Liliopsida</taxon>
        <taxon>Poales</taxon>
        <taxon>Poaceae</taxon>
        <taxon>PACMAD clade</taxon>
        <taxon>Panicoideae</taxon>
        <taxon>Panicodae</taxon>
        <taxon>Paniceae</taxon>
        <taxon>Panicinae</taxon>
        <taxon>Panicum</taxon>
        <taxon>Panicum sect. Panicum</taxon>
    </lineage>
</organism>
<dbReference type="Pfam" id="PF07645">
    <property type="entry name" value="EGF_CA"/>
    <property type="match status" value="1"/>
</dbReference>
<dbReference type="Gramene" id="PUZ62003">
    <property type="protein sequence ID" value="PUZ62003"/>
    <property type="gene ID" value="GQ55_4G323800"/>
</dbReference>
<feature type="domain" description="Protein kinase" evidence="4">
    <location>
        <begin position="133"/>
        <end position="428"/>
    </location>
</feature>
<dbReference type="Gene3D" id="2.10.25.10">
    <property type="entry name" value="Laminin"/>
    <property type="match status" value="1"/>
</dbReference>
<dbReference type="Gene3D" id="1.10.510.10">
    <property type="entry name" value="Transferase(Phosphotransferase) domain 1"/>
    <property type="match status" value="1"/>
</dbReference>
<dbReference type="GO" id="GO:0007166">
    <property type="term" value="P:cell surface receptor signaling pathway"/>
    <property type="evidence" value="ECO:0007669"/>
    <property type="project" value="InterPro"/>
</dbReference>
<name>A0A2T7E2D6_9POAL</name>
<keyword evidence="3" id="KW-1015">Disulfide bond</keyword>
<dbReference type="STRING" id="1504633.A0A2T7E2D6"/>
<dbReference type="FunFam" id="1.10.510.10:FF:000084">
    <property type="entry name" value="Wall-associated receptor kinase 2"/>
    <property type="match status" value="1"/>
</dbReference>
<dbReference type="InterPro" id="IPR000719">
    <property type="entry name" value="Prot_kinase_dom"/>
</dbReference>
<dbReference type="GO" id="GO:0005524">
    <property type="term" value="F:ATP binding"/>
    <property type="evidence" value="ECO:0007669"/>
    <property type="project" value="UniProtKB-KW"/>
</dbReference>
<dbReference type="InterPro" id="IPR011009">
    <property type="entry name" value="Kinase-like_dom_sf"/>
</dbReference>
<dbReference type="OrthoDB" id="4062651at2759"/>
<dbReference type="AlphaFoldDB" id="A0A2T7E2D6"/>
<evidence type="ECO:0000259" key="4">
    <source>
        <dbReference type="PROSITE" id="PS50011"/>
    </source>
</evidence>
<proteinExistence type="predicted"/>
<dbReference type="GO" id="GO:0004674">
    <property type="term" value="F:protein serine/threonine kinase activity"/>
    <property type="evidence" value="ECO:0007669"/>
    <property type="project" value="TreeGrafter"/>
</dbReference>
<dbReference type="InterPro" id="IPR045274">
    <property type="entry name" value="WAK-like"/>
</dbReference>
<sequence length="470" mass="51591">MSTMVIGEVPMILNWAIGNETCDVAKKDTASYACRSSNSYCVNSTSRSGYLCNCSEGYQGNPYLPGDGGCQDINECALSTPPCPGRCINTQGGLSVTVVTLVIAITCSYLIHEMRKLANIKEKYFRQQGGLLLLEQISSGQGTTFTIFAEAELMEATDQFDDKNVLGRGGHATAYKGTLKNGSAKEFGKEMLILSQVNHKNIVKLLGCSLEVEVPMLVYEFIPNGPLFHFIHGSNGSHNVPFSTRLRIAHESALALDYLHSCASPPILHDDVKSPNILLDDNYSAKVSDFGASMVAPTDESQFVTLVQGTCGYLDPEYMQTCQLTDKSDVYSFGVVLLELITGKRALILEGPESERSLSMRFLCALKEGRLMDVIDDHIKGEENDGLLEEVADLAGQCLEMAGENRPAMRDIAERLDRLRKVMQHPWMQRDPEEMESLLGVREPSVAGVEMVSTMFVTMEKSVGSLEFGR</sequence>
<evidence type="ECO:0000313" key="5">
    <source>
        <dbReference type="EMBL" id="PUZ62003.1"/>
    </source>
</evidence>
<reference evidence="5 6" key="1">
    <citation type="submission" date="2018-04" db="EMBL/GenBank/DDBJ databases">
        <title>WGS assembly of Panicum hallii var. hallii HAL2.</title>
        <authorList>
            <person name="Lovell J."/>
            <person name="Jenkins J."/>
            <person name="Lowry D."/>
            <person name="Mamidi S."/>
            <person name="Sreedasyam A."/>
            <person name="Weng X."/>
            <person name="Barry K."/>
            <person name="Bonette J."/>
            <person name="Campitelli B."/>
            <person name="Daum C."/>
            <person name="Gordon S."/>
            <person name="Gould B."/>
            <person name="Lipzen A."/>
            <person name="MacQueen A."/>
            <person name="Palacio-Mejia J."/>
            <person name="Plott C."/>
            <person name="Shakirov E."/>
            <person name="Shu S."/>
            <person name="Yoshinaga Y."/>
            <person name="Zane M."/>
            <person name="Rokhsar D."/>
            <person name="Grimwood J."/>
            <person name="Schmutz J."/>
            <person name="Juenger T."/>
        </authorList>
    </citation>
    <scope>NUCLEOTIDE SEQUENCE [LARGE SCALE GENOMIC DNA]</scope>
    <source>
        <strain evidence="6">cv. HAL2</strain>
    </source>
</reference>
<evidence type="ECO:0000313" key="6">
    <source>
        <dbReference type="Proteomes" id="UP000244336"/>
    </source>
</evidence>
<dbReference type="InterPro" id="IPR008271">
    <property type="entry name" value="Ser/Thr_kinase_AS"/>
</dbReference>
<dbReference type="InterPro" id="IPR049883">
    <property type="entry name" value="NOTCH1_EGF-like"/>
</dbReference>
<dbReference type="GO" id="GO:0005886">
    <property type="term" value="C:plasma membrane"/>
    <property type="evidence" value="ECO:0007669"/>
    <property type="project" value="TreeGrafter"/>
</dbReference>
<dbReference type="PANTHER" id="PTHR27005:SF480">
    <property type="entry name" value="PROTEIN KINASE DOMAIN-CONTAINING PROTEIN"/>
    <property type="match status" value="1"/>
</dbReference>
<keyword evidence="2" id="KW-0067">ATP-binding</keyword>
<dbReference type="Gene3D" id="3.30.200.20">
    <property type="entry name" value="Phosphorylase Kinase, domain 1"/>
    <property type="match status" value="1"/>
</dbReference>
<dbReference type="SUPFAM" id="SSF56112">
    <property type="entry name" value="Protein kinase-like (PK-like)"/>
    <property type="match status" value="1"/>
</dbReference>